<feature type="region of interest" description="Disordered" evidence="5">
    <location>
        <begin position="487"/>
        <end position="537"/>
    </location>
</feature>
<evidence type="ECO:0000313" key="7">
    <source>
        <dbReference type="EMBL" id="WFD37413.1"/>
    </source>
</evidence>
<evidence type="ECO:0000256" key="5">
    <source>
        <dbReference type="SAM" id="MobiDB-lite"/>
    </source>
</evidence>
<dbReference type="EMBL" id="CP119958">
    <property type="protein sequence ID" value="WFD37413.1"/>
    <property type="molecule type" value="Genomic_DNA"/>
</dbReference>
<proteinExistence type="predicted"/>
<gene>
    <name evidence="7" type="ORF">MJAP1_000357</name>
</gene>
<evidence type="ECO:0000313" key="8">
    <source>
        <dbReference type="Proteomes" id="UP001217754"/>
    </source>
</evidence>
<dbReference type="GO" id="GO:0008270">
    <property type="term" value="F:zinc ion binding"/>
    <property type="evidence" value="ECO:0007669"/>
    <property type="project" value="UniProtKB-KW"/>
</dbReference>
<accession>A0AAF0EUK4</accession>
<protein>
    <recommendedName>
        <fullName evidence="6">GATA-type domain-containing protein</fullName>
    </recommendedName>
</protein>
<dbReference type="SUPFAM" id="SSF57716">
    <property type="entry name" value="Glucocorticoid receptor-like (DNA-binding domain)"/>
    <property type="match status" value="1"/>
</dbReference>
<evidence type="ECO:0000259" key="6">
    <source>
        <dbReference type="PROSITE" id="PS50114"/>
    </source>
</evidence>
<dbReference type="SMART" id="SM00401">
    <property type="entry name" value="ZnF_GATA"/>
    <property type="match status" value="1"/>
</dbReference>
<feature type="compositionally biased region" description="Pro residues" evidence="5">
    <location>
        <begin position="335"/>
        <end position="352"/>
    </location>
</feature>
<feature type="region of interest" description="Disordered" evidence="5">
    <location>
        <begin position="750"/>
        <end position="772"/>
    </location>
</feature>
<dbReference type="CDD" id="cd00202">
    <property type="entry name" value="ZnF_GATA"/>
    <property type="match status" value="1"/>
</dbReference>
<feature type="compositionally biased region" description="Pro residues" evidence="5">
    <location>
        <begin position="760"/>
        <end position="772"/>
    </location>
</feature>
<dbReference type="InterPro" id="IPR051140">
    <property type="entry name" value="GATA_TF"/>
</dbReference>
<feature type="domain" description="GATA-type" evidence="6">
    <location>
        <begin position="692"/>
        <end position="746"/>
    </location>
</feature>
<feature type="region of interest" description="Disordered" evidence="5">
    <location>
        <begin position="1"/>
        <end position="153"/>
    </location>
</feature>
<sequence length="772" mass="82833">MDAAGASAESTPRDAGAAQDDAARRTSDGGAPAPAAPAAAPAPSAPSTAQNTVPASNVYSVPRVPSGSVAYSGPGLRTPTVPHSAYPRPAPTAQARPWPPPPGTVLNRVGVPPTYTPPPHAAPYVPRPPGTYGPPRPPAPQPPKKPKPSSHANRAKNVALSALTGGSIGMAGQDVPPPGFLTAGGGARKVLPELVLPFALPTTGAADDEESEPLEKSLVLLQALRQTRMMHMLQVLPPFSHRQRSGIEHFDLVPRALLQGIDPHKPHTLMPLGRADVRVGPMVYYGVRFWELRASVSPNYAKPRPKEKPRYGMVQYPASVRPPPGEGYIRSHEGPPNPGPSNIPPRPNPPRPLDAGFLARLQQRAEHDTHLQNLLQLARTGQLPESALPQLNAIIASLMVPPPARPEENGPPVVLVEFPENPSINFVLPLWHMAVERRRNVGARRGYSVLLSFFLPAIGSKAAGDSGLSEAEHMDRGMLFDASLRPKEETSTPAPETPPTPAPAPDTTPDSAKRGGRTKRPKPKKEAAPEPAHPQRGHELYPATWYLRADTGIDERLWDCLGRVPGCVTSEPGRERQWASSTDREVHATLQESFAARFKTVPPTRPLPHTVAKASIPQGLEDHVCDRYAMRIQSSATRPQPKRKVATLSDTKDTSRPSRIEHVPRNYFAEDGEARPKRKRHVATHNPDGSIKSCGACGKTKTPMWRRGPKGPSQLCNACGAKWKAGRLVVPEAPPPPILDDTLPVRRIAQPTVPPAAATPLPPPSVAARPPP</sequence>
<dbReference type="GO" id="GO:0043565">
    <property type="term" value="F:sequence-specific DNA binding"/>
    <property type="evidence" value="ECO:0007669"/>
    <property type="project" value="InterPro"/>
</dbReference>
<feature type="region of interest" description="Disordered" evidence="5">
    <location>
        <begin position="635"/>
        <end position="658"/>
    </location>
</feature>
<dbReference type="InterPro" id="IPR013088">
    <property type="entry name" value="Znf_NHR/GATA"/>
</dbReference>
<dbReference type="Proteomes" id="UP001217754">
    <property type="component" value="Chromosome 1"/>
</dbReference>
<dbReference type="GeneID" id="85224006"/>
<keyword evidence="8" id="KW-1185">Reference proteome</keyword>
<dbReference type="GO" id="GO:0006355">
    <property type="term" value="P:regulation of DNA-templated transcription"/>
    <property type="evidence" value="ECO:0007669"/>
    <property type="project" value="InterPro"/>
</dbReference>
<feature type="compositionally biased region" description="Low complexity" evidence="5">
    <location>
        <begin position="31"/>
        <end position="47"/>
    </location>
</feature>
<name>A0AAF0EUK4_9BASI</name>
<dbReference type="PANTHER" id="PTHR45658:SF18">
    <property type="entry name" value="PROTEIN GAT2"/>
    <property type="match status" value="1"/>
</dbReference>
<feature type="compositionally biased region" description="Pro residues" evidence="5">
    <location>
        <begin position="495"/>
        <end position="506"/>
    </location>
</feature>
<keyword evidence="3" id="KW-0862">Zinc</keyword>
<evidence type="ECO:0000256" key="2">
    <source>
        <dbReference type="ARBA" id="ARBA00022771"/>
    </source>
</evidence>
<feature type="region of interest" description="Disordered" evidence="5">
    <location>
        <begin position="322"/>
        <end position="353"/>
    </location>
</feature>
<dbReference type="RefSeq" id="XP_060120310.1">
    <property type="nucleotide sequence ID" value="XM_060264327.1"/>
</dbReference>
<keyword evidence="2 4" id="KW-0863">Zinc-finger</keyword>
<evidence type="ECO:0000256" key="4">
    <source>
        <dbReference type="PROSITE-ProRule" id="PRU00094"/>
    </source>
</evidence>
<feature type="compositionally biased region" description="Pro residues" evidence="5">
    <location>
        <begin position="114"/>
        <end position="143"/>
    </location>
</feature>
<feature type="compositionally biased region" description="Polar residues" evidence="5">
    <location>
        <begin position="48"/>
        <end position="59"/>
    </location>
</feature>
<evidence type="ECO:0000256" key="1">
    <source>
        <dbReference type="ARBA" id="ARBA00022723"/>
    </source>
</evidence>
<dbReference type="PANTHER" id="PTHR45658">
    <property type="entry name" value="GATA TRANSCRIPTION FACTOR"/>
    <property type="match status" value="1"/>
</dbReference>
<feature type="compositionally biased region" description="Basic residues" evidence="5">
    <location>
        <begin position="514"/>
        <end position="523"/>
    </location>
</feature>
<dbReference type="InterPro" id="IPR000679">
    <property type="entry name" value="Znf_GATA"/>
</dbReference>
<feature type="compositionally biased region" description="Low complexity" evidence="5">
    <location>
        <begin position="85"/>
        <end position="96"/>
    </location>
</feature>
<dbReference type="PROSITE" id="PS50114">
    <property type="entry name" value="GATA_ZN_FINGER_2"/>
    <property type="match status" value="1"/>
</dbReference>
<evidence type="ECO:0000256" key="3">
    <source>
        <dbReference type="ARBA" id="ARBA00022833"/>
    </source>
</evidence>
<keyword evidence="1" id="KW-0479">Metal-binding</keyword>
<organism evidence="7 8">
    <name type="scientific">Malassezia japonica</name>
    <dbReference type="NCBI Taxonomy" id="223818"/>
    <lineage>
        <taxon>Eukaryota</taxon>
        <taxon>Fungi</taxon>
        <taxon>Dikarya</taxon>
        <taxon>Basidiomycota</taxon>
        <taxon>Ustilaginomycotina</taxon>
        <taxon>Malasseziomycetes</taxon>
        <taxon>Malasseziales</taxon>
        <taxon>Malasseziaceae</taxon>
        <taxon>Malassezia</taxon>
    </lineage>
</organism>
<dbReference type="Pfam" id="PF00320">
    <property type="entry name" value="GATA"/>
    <property type="match status" value="1"/>
</dbReference>
<feature type="compositionally biased region" description="Low complexity" evidence="5">
    <location>
        <begin position="750"/>
        <end position="759"/>
    </location>
</feature>
<reference evidence="7" key="1">
    <citation type="submission" date="2023-03" db="EMBL/GenBank/DDBJ databases">
        <title>Mating type loci evolution in Malassezia.</title>
        <authorList>
            <person name="Coelho M.A."/>
        </authorList>
    </citation>
    <scope>NUCLEOTIDE SEQUENCE</scope>
    <source>
        <strain evidence="7">CBS 9431</strain>
    </source>
</reference>
<dbReference type="Gene3D" id="3.30.50.10">
    <property type="entry name" value="Erythroid Transcription Factor GATA-1, subunit A"/>
    <property type="match status" value="1"/>
</dbReference>
<dbReference type="AlphaFoldDB" id="A0AAF0EUK4"/>